<proteinExistence type="predicted"/>
<dbReference type="SUPFAM" id="SSF51215">
    <property type="entry name" value="Regulatory protein AraC"/>
    <property type="match status" value="1"/>
</dbReference>
<dbReference type="PROSITE" id="PS00041">
    <property type="entry name" value="HTH_ARAC_FAMILY_1"/>
    <property type="match status" value="1"/>
</dbReference>
<keyword evidence="6" id="KW-1185">Reference proteome</keyword>
<dbReference type="Gene3D" id="1.10.10.60">
    <property type="entry name" value="Homeodomain-like"/>
    <property type="match status" value="2"/>
</dbReference>
<dbReference type="EMBL" id="RQZA01000002">
    <property type="protein sequence ID" value="RRD31975.1"/>
    <property type="molecule type" value="Genomic_DNA"/>
</dbReference>
<dbReference type="SMART" id="SM00342">
    <property type="entry name" value="HTH_ARAC"/>
    <property type="match status" value="1"/>
</dbReference>
<protein>
    <submittedName>
        <fullName evidence="5">AraC family transcriptional regulator</fullName>
    </submittedName>
</protein>
<reference evidence="5 6" key="1">
    <citation type="submission" date="2018-11" db="EMBL/GenBank/DDBJ databases">
        <title>Genomes From Bacteria Associated with the Canine Oral Cavity: a Test Case for Automated Genome-Based Taxonomic Assignment.</title>
        <authorList>
            <person name="Coil D.A."/>
            <person name="Jospin G."/>
            <person name="Darling A.E."/>
            <person name="Wallis C."/>
            <person name="Davis I.J."/>
            <person name="Harris S."/>
            <person name="Eisen J.A."/>
            <person name="Holcombe L.J."/>
            <person name="O'Flynn C."/>
        </authorList>
    </citation>
    <scope>NUCLEOTIDE SEQUENCE [LARGE SCALE GENOMIC DNA]</scope>
    <source>
        <strain evidence="5 6">OH4621_COT-116</strain>
    </source>
</reference>
<dbReference type="Pfam" id="PF02311">
    <property type="entry name" value="AraC_binding"/>
    <property type="match status" value="1"/>
</dbReference>
<keyword evidence="3" id="KW-0804">Transcription</keyword>
<dbReference type="GO" id="GO:0003700">
    <property type="term" value="F:DNA-binding transcription factor activity"/>
    <property type="evidence" value="ECO:0007669"/>
    <property type="project" value="InterPro"/>
</dbReference>
<dbReference type="InterPro" id="IPR018062">
    <property type="entry name" value="HTH_AraC-typ_CS"/>
</dbReference>
<dbReference type="PROSITE" id="PS01124">
    <property type="entry name" value="HTH_ARAC_FAMILY_2"/>
    <property type="match status" value="1"/>
</dbReference>
<dbReference type="PANTHER" id="PTHR43280:SF30">
    <property type="entry name" value="MMSAB OPERON REGULATORY PROTEIN"/>
    <property type="match status" value="1"/>
</dbReference>
<evidence type="ECO:0000256" key="2">
    <source>
        <dbReference type="ARBA" id="ARBA00023125"/>
    </source>
</evidence>
<dbReference type="InterPro" id="IPR037923">
    <property type="entry name" value="HTH-like"/>
</dbReference>
<evidence type="ECO:0000256" key="3">
    <source>
        <dbReference type="ARBA" id="ARBA00023163"/>
    </source>
</evidence>
<dbReference type="AlphaFoldDB" id="A0A3P1VET8"/>
<accession>A0A3P1VET8</accession>
<name>A0A3P1VET8_9STRE</name>
<dbReference type="InterPro" id="IPR018060">
    <property type="entry name" value="HTH_AraC"/>
</dbReference>
<gene>
    <name evidence="5" type="ORF">EII38_04285</name>
</gene>
<comment type="caution">
    <text evidence="5">The sequence shown here is derived from an EMBL/GenBank/DDBJ whole genome shotgun (WGS) entry which is preliminary data.</text>
</comment>
<keyword evidence="1" id="KW-0805">Transcription regulation</keyword>
<dbReference type="InterPro" id="IPR009057">
    <property type="entry name" value="Homeodomain-like_sf"/>
</dbReference>
<evidence type="ECO:0000256" key="1">
    <source>
        <dbReference type="ARBA" id="ARBA00023015"/>
    </source>
</evidence>
<dbReference type="Proteomes" id="UP000281771">
    <property type="component" value="Unassembled WGS sequence"/>
</dbReference>
<dbReference type="CDD" id="cd06986">
    <property type="entry name" value="cupin_MmsR-like_N"/>
    <property type="match status" value="1"/>
</dbReference>
<keyword evidence="2" id="KW-0238">DNA-binding</keyword>
<evidence type="ECO:0000313" key="6">
    <source>
        <dbReference type="Proteomes" id="UP000281771"/>
    </source>
</evidence>
<dbReference type="InterPro" id="IPR003313">
    <property type="entry name" value="AraC-bd"/>
</dbReference>
<dbReference type="GO" id="GO:0043565">
    <property type="term" value="F:sequence-specific DNA binding"/>
    <property type="evidence" value="ECO:0007669"/>
    <property type="project" value="InterPro"/>
</dbReference>
<dbReference type="Pfam" id="PF12833">
    <property type="entry name" value="HTH_18"/>
    <property type="match status" value="1"/>
</dbReference>
<dbReference type="RefSeq" id="WP_124776306.1">
    <property type="nucleotide sequence ID" value="NZ_RQZA01000002.1"/>
</dbReference>
<evidence type="ECO:0000313" key="5">
    <source>
        <dbReference type="EMBL" id="RRD31975.1"/>
    </source>
</evidence>
<organism evidence="5 6">
    <name type="scientific">Streptococcus minor</name>
    <dbReference type="NCBI Taxonomy" id="229549"/>
    <lineage>
        <taxon>Bacteria</taxon>
        <taxon>Bacillati</taxon>
        <taxon>Bacillota</taxon>
        <taxon>Bacilli</taxon>
        <taxon>Lactobacillales</taxon>
        <taxon>Streptococcaceae</taxon>
        <taxon>Streptococcus</taxon>
    </lineage>
</organism>
<dbReference type="PANTHER" id="PTHR43280">
    <property type="entry name" value="ARAC-FAMILY TRANSCRIPTIONAL REGULATOR"/>
    <property type="match status" value="1"/>
</dbReference>
<dbReference type="Gene3D" id="2.60.120.280">
    <property type="entry name" value="Regulatory protein AraC"/>
    <property type="match status" value="1"/>
</dbReference>
<dbReference type="SUPFAM" id="SSF46689">
    <property type="entry name" value="Homeodomain-like"/>
    <property type="match status" value="2"/>
</dbReference>
<evidence type="ECO:0000259" key="4">
    <source>
        <dbReference type="PROSITE" id="PS01124"/>
    </source>
</evidence>
<feature type="domain" description="HTH araC/xylS-type" evidence="4">
    <location>
        <begin position="175"/>
        <end position="274"/>
    </location>
</feature>
<sequence length="281" mass="32642">MLFSELKSDSSDLSIDFYGYENCPPSYSFGPAIREHFVIHYITKGKGTFYYKNQEIPLSAGDLFLLKPNEVTFYQADQEDPWSYYWIGLSGNKASDYFKLSNFGLKAYLHHQEDLDTKPLGQQIIQLITKAESKVQTANKHLELLSLAYALLFEISSLCPNQTVQQLSQAEKICLECRHIIEKHYNIDNLSISTIADELNVNRSYLTTLFKKYHQLSPKEYLLHTRMKRAKQLLETTAEPIKVISYSVGYQDPLYFSKVFRDYYQISPRQCRKTLPLSYSD</sequence>